<dbReference type="GO" id="GO:0120029">
    <property type="term" value="P:proton export across plasma membrane"/>
    <property type="evidence" value="ECO:0007669"/>
    <property type="project" value="InterPro"/>
</dbReference>
<keyword evidence="5 13" id="KW-0812">Transmembrane</keyword>
<sequence length="762" mass="85470">MWSQLDITKAHVAYTCIGVFSSIFSLVSLFVKEQLYIGESMVASIFGLIVGPHCLNWFNPLSWGNTDSITLEISRILLCLQVFAVSVELPRKYMLKHWVSVTMLLVPVMTSGWLVIGLFIWILIPGLDFSGSLLMGACITATDPVLAQSVVSGTFAQRVPGHLRNLLSCESGCNDGLAFPFIFLSLNLLIYPNRGNQIVKNWICITILWECVFGSLLGCIIGYCGRKAIRLAEGKRIIDRESFLAFYLVLALTCAGFGSMLGVDDLLVSFFAGATFAWDGWFAAKTHESNVSNVIDVLLNYAYFVYLGSILPWKDFNNSDIGLNVWRLIILSLIIIFLRRIPVVLLLKPLIPDIKSWREAMFIGHFGPIGVGAVFAAMTSKSQLRSHLTKEETPLKSIPYKGSKYWQVMACVWPITCFSIMTSVIVHGSSVAIIMLGRYFGKINLRAPITGFSMKAPVKNTYSGEVSPSNGFVYPFTSQHFDRETSTTLAQKDARTSGLVVTPSLGMRRRWRQDSHENPEIKPGIEMNNFGQSCSLREEDECADTVDLQDTSLETLRNVNSRIGEILRCDKKNMLNRVEALNMVHRLDRLAANRKNRCINFANTAREYNIHLPYDKIYAHGLDIGSVDFLDEQRIKKLRDQELEAHIAYTEDDQVIIENGQGEILELSKLHQASKEGCEMKYYAYSVDDNLVIVEENGVLFRRYRINLHGSKKKTRKISCPVFAAPTLSELRHQEVTLGEESAPLYSEGDLADDEAESVSDT</sequence>
<evidence type="ECO:0000256" key="10">
    <source>
        <dbReference type="ARBA" id="ARBA00023180"/>
    </source>
</evidence>
<evidence type="ECO:0000256" key="1">
    <source>
        <dbReference type="ARBA" id="ARBA00004141"/>
    </source>
</evidence>
<dbReference type="OrthoDB" id="5327978at2759"/>
<evidence type="ECO:0000256" key="7">
    <source>
        <dbReference type="ARBA" id="ARBA00023053"/>
    </source>
</evidence>
<evidence type="ECO:0000256" key="3">
    <source>
        <dbReference type="ARBA" id="ARBA00022448"/>
    </source>
</evidence>
<dbReference type="EMBL" id="BIMX01000003">
    <property type="protein sequence ID" value="GCE97934.1"/>
    <property type="molecule type" value="Genomic_DNA"/>
</dbReference>
<comment type="subcellular location">
    <subcellularLocation>
        <location evidence="1">Membrane</location>
        <topology evidence="1">Multi-pass membrane protein</topology>
    </subcellularLocation>
</comment>
<keyword evidence="4" id="KW-0050">Antiport</keyword>
<name>A0A4C2E0Y0_9SACH</name>
<feature type="transmembrane region" description="Helical" evidence="13">
    <location>
        <begin position="359"/>
        <end position="378"/>
    </location>
</feature>
<evidence type="ECO:0000256" key="6">
    <source>
        <dbReference type="ARBA" id="ARBA00022989"/>
    </source>
</evidence>
<evidence type="ECO:0000256" key="9">
    <source>
        <dbReference type="ARBA" id="ARBA00023136"/>
    </source>
</evidence>
<comment type="caution">
    <text evidence="15">The sequence shown here is derived from an EMBL/GenBank/DDBJ whole genome shotgun (WGS) entry which is preliminary data.</text>
</comment>
<dbReference type="PANTHER" id="PTHR31382:SF4">
    <property type="entry name" value="NA(+)_H(+) ANTIPORTER"/>
    <property type="match status" value="1"/>
</dbReference>
<evidence type="ECO:0000259" key="14">
    <source>
        <dbReference type="Pfam" id="PF00999"/>
    </source>
</evidence>
<keyword evidence="16" id="KW-1185">Reference proteome</keyword>
<dbReference type="Proteomes" id="UP000301737">
    <property type="component" value="Unassembled WGS sequence"/>
</dbReference>
<dbReference type="FunFam" id="1.20.1530.20:FF:000015">
    <property type="entry name" value="Na(+)/H(+) antiporter 2"/>
    <property type="match status" value="1"/>
</dbReference>
<feature type="region of interest" description="Disordered" evidence="12">
    <location>
        <begin position="739"/>
        <end position="762"/>
    </location>
</feature>
<proteinExistence type="inferred from homology"/>
<feature type="transmembrane region" description="Helical" evidence="13">
    <location>
        <begin position="199"/>
        <end position="223"/>
    </location>
</feature>
<evidence type="ECO:0000256" key="2">
    <source>
        <dbReference type="ARBA" id="ARBA00005248"/>
    </source>
</evidence>
<keyword evidence="10" id="KW-0325">Glycoprotein</keyword>
<feature type="transmembrane region" description="Helical" evidence="13">
    <location>
        <begin position="267"/>
        <end position="284"/>
    </location>
</feature>
<dbReference type="PANTHER" id="PTHR31382">
    <property type="entry name" value="NA(+)/H(+) ANTIPORTER"/>
    <property type="match status" value="1"/>
</dbReference>
<feature type="domain" description="Cation/H+ exchanger transmembrane" evidence="14">
    <location>
        <begin position="25"/>
        <end position="435"/>
    </location>
</feature>
<feature type="transmembrane region" description="Helical" evidence="13">
    <location>
        <begin position="291"/>
        <end position="313"/>
    </location>
</feature>
<reference evidence="15 16" key="1">
    <citation type="submission" date="2019-01" db="EMBL/GenBank/DDBJ databases">
        <title>Draft Genome Sequencing of Zygosaccharomyces mellis Ca-7.</title>
        <authorList>
            <person name="Shiwa Y."/>
            <person name="Kanesaki Y."/>
            <person name="Ishige T."/>
            <person name="Mura K."/>
            <person name="Hori T."/>
            <person name="Tamura T."/>
        </authorList>
    </citation>
    <scope>NUCLEOTIDE SEQUENCE [LARGE SCALE GENOMIC DNA]</scope>
    <source>
        <strain evidence="15 16">Ca-7</strain>
    </source>
</reference>
<feature type="transmembrane region" description="Helical" evidence="13">
    <location>
        <begin position="244"/>
        <end position="261"/>
    </location>
</feature>
<dbReference type="InterPro" id="IPR004712">
    <property type="entry name" value="Na+/H+_antiporter_fungi"/>
</dbReference>
<evidence type="ECO:0000256" key="13">
    <source>
        <dbReference type="SAM" id="Phobius"/>
    </source>
</evidence>
<dbReference type="GO" id="GO:0036376">
    <property type="term" value="P:sodium ion export across plasma membrane"/>
    <property type="evidence" value="ECO:0007669"/>
    <property type="project" value="InterPro"/>
</dbReference>
<dbReference type="GO" id="GO:0042391">
    <property type="term" value="P:regulation of membrane potential"/>
    <property type="evidence" value="ECO:0007669"/>
    <property type="project" value="InterPro"/>
</dbReference>
<dbReference type="InterPro" id="IPR038770">
    <property type="entry name" value="Na+/solute_symporter_sf"/>
</dbReference>
<gene>
    <name evidence="15" type="primary">SOD22</name>
    <name evidence="15" type="ORF">ZYGM_004030</name>
</gene>
<dbReference type="AlphaFoldDB" id="A0A4C2E0Y0"/>
<dbReference type="GO" id="GO:0030007">
    <property type="term" value="P:intracellular potassium ion homeostasis"/>
    <property type="evidence" value="ECO:0007669"/>
    <property type="project" value="TreeGrafter"/>
</dbReference>
<feature type="compositionally biased region" description="Acidic residues" evidence="12">
    <location>
        <begin position="750"/>
        <end position="762"/>
    </location>
</feature>
<evidence type="ECO:0000313" key="15">
    <source>
        <dbReference type="EMBL" id="GCE97934.1"/>
    </source>
</evidence>
<keyword evidence="6 13" id="KW-1133">Transmembrane helix</keyword>
<feature type="transmembrane region" description="Helical" evidence="13">
    <location>
        <begin position="12"/>
        <end position="31"/>
    </location>
</feature>
<keyword evidence="7" id="KW-0915">Sodium</keyword>
<keyword evidence="3" id="KW-0813">Transport</keyword>
<feature type="transmembrane region" description="Helical" evidence="13">
    <location>
        <begin position="101"/>
        <end position="124"/>
    </location>
</feature>
<dbReference type="InterPro" id="IPR006153">
    <property type="entry name" value="Cation/H_exchanger_TM"/>
</dbReference>
<keyword evidence="8" id="KW-0406">Ion transport</keyword>
<comment type="similarity">
    <text evidence="2">Belongs to the fungal Na(+)/H(+) exchanger family.</text>
</comment>
<evidence type="ECO:0000256" key="11">
    <source>
        <dbReference type="ARBA" id="ARBA00023201"/>
    </source>
</evidence>
<feature type="transmembrane region" description="Helical" evidence="13">
    <location>
        <begin position="325"/>
        <end position="347"/>
    </location>
</feature>
<evidence type="ECO:0000256" key="8">
    <source>
        <dbReference type="ARBA" id="ARBA00023065"/>
    </source>
</evidence>
<evidence type="ECO:0000256" key="5">
    <source>
        <dbReference type="ARBA" id="ARBA00022692"/>
    </source>
</evidence>
<evidence type="ECO:0000256" key="12">
    <source>
        <dbReference type="SAM" id="MobiDB-lite"/>
    </source>
</evidence>
<dbReference type="GO" id="GO:0005886">
    <property type="term" value="C:plasma membrane"/>
    <property type="evidence" value="ECO:0007669"/>
    <property type="project" value="InterPro"/>
</dbReference>
<dbReference type="Pfam" id="PF00999">
    <property type="entry name" value="Na_H_Exchanger"/>
    <property type="match status" value="1"/>
</dbReference>
<protein>
    <submittedName>
        <fullName evidence="15">Plasma membrane alkali metal cation/H+ antiporter Sod22</fullName>
    </submittedName>
</protein>
<dbReference type="Gene3D" id="1.20.1530.20">
    <property type="match status" value="1"/>
</dbReference>
<keyword evidence="9 13" id="KW-0472">Membrane</keyword>
<feature type="transmembrane region" description="Helical" evidence="13">
    <location>
        <begin position="405"/>
        <end position="436"/>
    </location>
</feature>
<accession>A0A4C2E0Y0</accession>
<evidence type="ECO:0000313" key="16">
    <source>
        <dbReference type="Proteomes" id="UP000301737"/>
    </source>
</evidence>
<dbReference type="GO" id="GO:0015385">
    <property type="term" value="F:sodium:proton antiporter activity"/>
    <property type="evidence" value="ECO:0007669"/>
    <property type="project" value="InterPro"/>
</dbReference>
<keyword evidence="11" id="KW-0739">Sodium transport</keyword>
<evidence type="ECO:0000256" key="4">
    <source>
        <dbReference type="ARBA" id="ARBA00022449"/>
    </source>
</evidence>
<organism evidence="15 16">
    <name type="scientific">Zygosaccharomyces mellis</name>
    <dbReference type="NCBI Taxonomy" id="42258"/>
    <lineage>
        <taxon>Eukaryota</taxon>
        <taxon>Fungi</taxon>
        <taxon>Dikarya</taxon>
        <taxon>Ascomycota</taxon>
        <taxon>Saccharomycotina</taxon>
        <taxon>Saccharomycetes</taxon>
        <taxon>Saccharomycetales</taxon>
        <taxon>Saccharomycetaceae</taxon>
        <taxon>Zygosaccharomyces</taxon>
    </lineage>
</organism>